<accession>A0AAD9S527</accession>
<keyword evidence="2" id="KW-1185">Reference proteome</keyword>
<evidence type="ECO:0000313" key="2">
    <source>
        <dbReference type="Proteomes" id="UP001265746"/>
    </source>
</evidence>
<dbReference type="SUPFAM" id="SSF89372">
    <property type="entry name" value="Fucose-specific lectin"/>
    <property type="match status" value="1"/>
</dbReference>
<dbReference type="Proteomes" id="UP001265746">
    <property type="component" value="Unassembled WGS sequence"/>
</dbReference>
<name>A0AAD9S527_PHOAM</name>
<gene>
    <name evidence="1" type="ORF">N8I77_012125</name>
</gene>
<reference evidence="1" key="1">
    <citation type="submission" date="2023-06" db="EMBL/GenBank/DDBJ databases">
        <authorList>
            <person name="Noh H."/>
        </authorList>
    </citation>
    <scope>NUCLEOTIDE SEQUENCE</scope>
    <source>
        <strain evidence="1">DUCC20226</strain>
    </source>
</reference>
<organism evidence="1 2">
    <name type="scientific">Phomopsis amygdali</name>
    <name type="common">Fusicoccum amygdali</name>
    <dbReference type="NCBI Taxonomy" id="1214568"/>
    <lineage>
        <taxon>Eukaryota</taxon>
        <taxon>Fungi</taxon>
        <taxon>Dikarya</taxon>
        <taxon>Ascomycota</taxon>
        <taxon>Pezizomycotina</taxon>
        <taxon>Sordariomycetes</taxon>
        <taxon>Sordariomycetidae</taxon>
        <taxon>Diaporthales</taxon>
        <taxon>Diaporthaceae</taxon>
        <taxon>Diaporthe</taxon>
    </lineage>
</organism>
<proteinExistence type="predicted"/>
<dbReference type="AlphaFoldDB" id="A0AAD9S527"/>
<dbReference type="EMBL" id="JAUJFL010000008">
    <property type="protein sequence ID" value="KAK2598735.1"/>
    <property type="molecule type" value="Genomic_DNA"/>
</dbReference>
<comment type="caution">
    <text evidence="1">The sequence shown here is derived from an EMBL/GenBank/DDBJ whole genome shotgun (WGS) entry which is preliminary data.</text>
</comment>
<sequence length="283" mass="31620">MILWDTNYMPQINVFYVQSSEFPKLRAKWNVNSEPKYHQYQGVINSFNQASTGRTLAGYWPYYARLDGDNAVAMWRDDPYSSNYETGNWSVWFVSDANPMTGSKLAVVPTGPNMTSLASWWNYGLIFQTTTGDLALSQPHKAQAEANNTFVDSWRSDTGFPSISLAPGGSFAAFATTRPDSSEGIVNTYVLYQEPSSRISMVYLDNKSQWLITHPEALSIADNGTNIACVTMPMTLRDADGNDLRLELASNHTNRCYFQRAGHVIEVAMTGTDWTELGTVPIE</sequence>
<protein>
    <submittedName>
        <fullName evidence="1">Uncharacterized protein</fullName>
    </submittedName>
</protein>
<evidence type="ECO:0000313" key="1">
    <source>
        <dbReference type="EMBL" id="KAK2598735.1"/>
    </source>
</evidence>